<dbReference type="PANTHER" id="PTHR42960">
    <property type="entry name" value="YCF46 PROTEIN"/>
    <property type="match status" value="1"/>
</dbReference>
<reference evidence="7" key="1">
    <citation type="submission" date="2019-04" db="EMBL/GenBank/DDBJ databases">
        <title>Microviridin 1777: A Toxic Chymotrypsin Inhibitor Discovered by a Metabologenomic Approach.</title>
        <authorList>
            <person name="Sieber S."/>
            <person name="Grendelmeier S.M."/>
            <person name="Harris L.A."/>
            <person name="Mitchell D.A."/>
            <person name="Gademann K."/>
        </authorList>
    </citation>
    <scope>NUCLEOTIDE SEQUENCE [LARGE SCALE GENOMIC DNA]</scope>
    <source>
        <strain evidence="7">EAWAG127a</strain>
    </source>
</reference>
<comment type="similarity">
    <text evidence="3">Belongs to the AAA ATPase family. Highly divergent.</text>
</comment>
<dbReference type="SUPFAM" id="SSF52540">
    <property type="entry name" value="P-loop containing nucleoside triphosphate hydrolases"/>
    <property type="match status" value="2"/>
</dbReference>
<dbReference type="Proteomes" id="UP000325636">
    <property type="component" value="Unassembled WGS sequence"/>
</dbReference>
<proteinExistence type="inferred from homology"/>
<dbReference type="GO" id="GO:0016887">
    <property type="term" value="F:ATP hydrolysis activity"/>
    <property type="evidence" value="ECO:0007669"/>
    <property type="project" value="InterPro"/>
</dbReference>
<dbReference type="InterPro" id="IPR041569">
    <property type="entry name" value="AAA_lid_3"/>
</dbReference>
<evidence type="ECO:0000256" key="4">
    <source>
        <dbReference type="ARBA" id="ARBA00040480"/>
    </source>
</evidence>
<dbReference type="InterPro" id="IPR027417">
    <property type="entry name" value="P-loop_NTPase"/>
</dbReference>
<dbReference type="AlphaFoldDB" id="A0A5J5LUR4"/>
<keyword evidence="2" id="KW-0067">ATP-binding</keyword>
<dbReference type="Gene3D" id="3.40.50.300">
    <property type="entry name" value="P-loop containing nucleotide triphosphate hydrolases"/>
    <property type="match status" value="1"/>
</dbReference>
<evidence type="ECO:0000256" key="1">
    <source>
        <dbReference type="ARBA" id="ARBA00022741"/>
    </source>
</evidence>
<evidence type="ECO:0000313" key="6">
    <source>
        <dbReference type="EMBL" id="KAB0241427.1"/>
    </source>
</evidence>
<dbReference type="PANTHER" id="PTHR42960:SF1">
    <property type="entry name" value="YCF46 PROTEIN"/>
    <property type="match status" value="1"/>
</dbReference>
<dbReference type="RefSeq" id="WP_150976794.1">
    <property type="nucleotide sequence ID" value="NZ_SRLN01000012.1"/>
</dbReference>
<dbReference type="InterPro" id="IPR052381">
    <property type="entry name" value="AAA_domain_protein"/>
</dbReference>
<dbReference type="EMBL" id="SRLN01000012">
    <property type="protein sequence ID" value="KAB0241427.1"/>
    <property type="molecule type" value="Genomic_DNA"/>
</dbReference>
<name>A0A5J5LUR4_MICAE</name>
<evidence type="ECO:0000256" key="2">
    <source>
        <dbReference type="ARBA" id="ARBA00022840"/>
    </source>
</evidence>
<dbReference type="InterPro" id="IPR003959">
    <property type="entry name" value="ATPase_AAA_core"/>
</dbReference>
<sequence length="507" mass="57876">MINNNAVETLASYVDALRPIIYIKHFDFHAVDCLIKQIINNHEEIYEYNAGSGYVDFEWKNPKFSYDLETFLFNFYTEEAGSERFLILKDVHFYLDNPKIISLLKSIAFKTIHHENYYTTIFIVSSKLTIPTELENLITVFDIPLPQLPEIQSIIQQFAKDLKIEIEHQIIQELALSFKGLSEFEVIQILNLAYQKGGSIDTNDRQLIIREKEQIIKKTGILEIQNFSETIEDIGGLENLKTWLRNKATIFKELDKALDYGVDIPKGIMLVGMPGCGKSLVAKATSRLFEMPLLRLDIGKLLGKYVGESEENFRQAIKIAEAVSPCILWIDEIEKAFAGIGETGGGGDVTTRLFGNFLTWLQEKENTVFVIATANDISKFPPEFLRKGRFDELFSINFPNDEERKNIFKIHLIKRRKWHKDIDLNLLAQQTDQFSGADIEAVVKETIENAFIATFKDSTPQNSDITTITTDHLLKVIPTIQPLSKSFADKIKIIQESLAKMSFKPAS</sequence>
<evidence type="ECO:0000259" key="5">
    <source>
        <dbReference type="SMART" id="SM00382"/>
    </source>
</evidence>
<protein>
    <recommendedName>
        <fullName evidence="4">Uncharacterized AAA domain-containing protein ycf46</fullName>
    </recommendedName>
</protein>
<evidence type="ECO:0000313" key="7">
    <source>
        <dbReference type="Proteomes" id="UP000325636"/>
    </source>
</evidence>
<dbReference type="SMART" id="SM00382">
    <property type="entry name" value="AAA"/>
    <property type="match status" value="1"/>
</dbReference>
<dbReference type="Pfam" id="PF17862">
    <property type="entry name" value="AAA_lid_3"/>
    <property type="match status" value="1"/>
</dbReference>
<dbReference type="GO" id="GO:0005524">
    <property type="term" value="F:ATP binding"/>
    <property type="evidence" value="ECO:0007669"/>
    <property type="project" value="UniProtKB-KW"/>
</dbReference>
<evidence type="ECO:0000256" key="3">
    <source>
        <dbReference type="ARBA" id="ARBA00038088"/>
    </source>
</evidence>
<feature type="domain" description="AAA+ ATPase" evidence="5">
    <location>
        <begin position="264"/>
        <end position="400"/>
    </location>
</feature>
<dbReference type="Gene3D" id="1.10.8.60">
    <property type="match status" value="1"/>
</dbReference>
<organism evidence="6 7">
    <name type="scientific">Microcystis aeruginosa EAWAG127a</name>
    <dbReference type="NCBI Taxonomy" id="2529855"/>
    <lineage>
        <taxon>Bacteria</taxon>
        <taxon>Bacillati</taxon>
        <taxon>Cyanobacteriota</taxon>
        <taxon>Cyanophyceae</taxon>
        <taxon>Oscillatoriophycideae</taxon>
        <taxon>Chroococcales</taxon>
        <taxon>Microcystaceae</taxon>
        <taxon>Microcystis</taxon>
    </lineage>
</organism>
<dbReference type="InterPro" id="IPR003593">
    <property type="entry name" value="AAA+_ATPase"/>
</dbReference>
<accession>A0A5J5LUR4</accession>
<comment type="caution">
    <text evidence="6">The sequence shown here is derived from an EMBL/GenBank/DDBJ whole genome shotgun (WGS) entry which is preliminary data.</text>
</comment>
<dbReference type="Pfam" id="PF00004">
    <property type="entry name" value="AAA"/>
    <property type="match status" value="1"/>
</dbReference>
<keyword evidence="1" id="KW-0547">Nucleotide-binding</keyword>
<gene>
    <name evidence="6" type="ORF">EZJ55_13490</name>
</gene>